<feature type="transmembrane region" description="Helical" evidence="6">
    <location>
        <begin position="148"/>
        <end position="166"/>
    </location>
</feature>
<dbReference type="InterPro" id="IPR018588">
    <property type="entry name" value="Dihaem_cytochrome-c"/>
</dbReference>
<feature type="transmembrane region" description="Helical" evidence="6">
    <location>
        <begin position="200"/>
        <end position="218"/>
    </location>
</feature>
<evidence type="ECO:0000256" key="5">
    <source>
        <dbReference type="ARBA" id="ARBA00023136"/>
    </source>
</evidence>
<dbReference type="AlphaFoldDB" id="A0A2D3WNP5"/>
<proteinExistence type="predicted"/>
<evidence type="ECO:0000313" key="8">
    <source>
        <dbReference type="EMBL" id="DAB38253.1"/>
    </source>
</evidence>
<feature type="domain" description="Cytochrome b561 bacterial/Ni-hydrogenase" evidence="7">
    <location>
        <begin position="7"/>
        <end position="183"/>
    </location>
</feature>
<dbReference type="PANTHER" id="PTHR30485">
    <property type="entry name" value="NI/FE-HYDROGENASE 1 B-TYPE CYTOCHROME SUBUNIT"/>
    <property type="match status" value="1"/>
</dbReference>
<protein>
    <recommendedName>
        <fullName evidence="7">Cytochrome b561 bacterial/Ni-hydrogenase domain-containing protein</fullName>
    </recommendedName>
</protein>
<dbReference type="GO" id="GO:0020037">
    <property type="term" value="F:heme binding"/>
    <property type="evidence" value="ECO:0007669"/>
    <property type="project" value="TreeGrafter"/>
</dbReference>
<evidence type="ECO:0000256" key="4">
    <source>
        <dbReference type="ARBA" id="ARBA00022989"/>
    </source>
</evidence>
<name>A0A2D3WNP5_9BACT</name>
<sequence>MMKRVYVWTLPTRLFHWLFVVLIIASWISTEEDRWLNIHAAIGSAVGALVLFRIVWGIIGPRYSRFGDFHFSIDALKEYLLSLLNPSRRYIGHNPAASFVMVAMLSTVVFAVLSGILAYGIAENRGLLASLHTGFFQDMEIVEEIHEFFVNLLWVLIAAHVGGVLIDQLLHKEDRTLNSIIDGHKNMEGESAALSWFQKIIALIGIGGAIVLLIYALSAPNNPIIAGYNEKVDYAKINPVFVNECGSCHTLYPPTLLAKEGWNRLMGDLSNHFGDDASLDPVDEQSIREYLLTHSAETSTQEMSLKMMQSLEKRDMIAITQTPFWKKRHKHISEEIFKSDKVKSRANCKACHSDVEEGRIEDSAIKILPSGGNG</sequence>
<feature type="transmembrane region" description="Helical" evidence="6">
    <location>
        <begin position="96"/>
        <end position="122"/>
    </location>
</feature>
<dbReference type="GO" id="GO:0009055">
    <property type="term" value="F:electron transfer activity"/>
    <property type="evidence" value="ECO:0007669"/>
    <property type="project" value="InterPro"/>
</dbReference>
<dbReference type="GO" id="GO:0005886">
    <property type="term" value="C:plasma membrane"/>
    <property type="evidence" value="ECO:0007669"/>
    <property type="project" value="UniProtKB-SubCell"/>
</dbReference>
<dbReference type="InterPro" id="IPR016174">
    <property type="entry name" value="Di-haem_cyt_TM"/>
</dbReference>
<keyword evidence="5 6" id="KW-0472">Membrane</keyword>
<keyword evidence="2" id="KW-1003">Cell membrane</keyword>
<keyword evidence="4 6" id="KW-1133">Transmembrane helix</keyword>
<evidence type="ECO:0000256" key="2">
    <source>
        <dbReference type="ARBA" id="ARBA00022475"/>
    </source>
</evidence>
<feature type="transmembrane region" description="Helical" evidence="6">
    <location>
        <begin position="35"/>
        <end position="56"/>
    </location>
</feature>
<reference evidence="8 9" key="1">
    <citation type="journal article" date="2017" name="Front. Microbiol.">
        <title>Comparative Genomic Analysis of the Class Epsilonproteobacteria and Proposed Reclassification to Epsilonbacteraeota (phyl. nov.).</title>
        <authorList>
            <person name="Waite D.W."/>
            <person name="Vanwonterghem I."/>
            <person name="Rinke C."/>
            <person name="Parks D.H."/>
            <person name="Zhang Y."/>
            <person name="Takai K."/>
            <person name="Sievert S.M."/>
            <person name="Simon J."/>
            <person name="Campbell B.J."/>
            <person name="Hanson T.E."/>
            <person name="Woyke T."/>
            <person name="Klotz M.G."/>
            <person name="Hugenholtz P."/>
        </authorList>
    </citation>
    <scope>NUCLEOTIDE SEQUENCE [LARGE SCALE GENOMIC DNA]</scope>
    <source>
        <strain evidence="8">UBA12443</strain>
    </source>
</reference>
<dbReference type="PANTHER" id="PTHR30485:SF2">
    <property type="entry name" value="BLL0597 PROTEIN"/>
    <property type="match status" value="1"/>
</dbReference>
<evidence type="ECO:0000256" key="1">
    <source>
        <dbReference type="ARBA" id="ARBA00004651"/>
    </source>
</evidence>
<dbReference type="GO" id="GO:0022904">
    <property type="term" value="P:respiratory electron transport chain"/>
    <property type="evidence" value="ECO:0007669"/>
    <property type="project" value="InterPro"/>
</dbReference>
<evidence type="ECO:0000256" key="6">
    <source>
        <dbReference type="SAM" id="Phobius"/>
    </source>
</evidence>
<gene>
    <name evidence="8" type="ORF">CFH83_06790</name>
</gene>
<evidence type="ECO:0000313" key="9">
    <source>
        <dbReference type="Proteomes" id="UP000228859"/>
    </source>
</evidence>
<feature type="transmembrane region" description="Helical" evidence="6">
    <location>
        <begin position="12"/>
        <end position="29"/>
    </location>
</feature>
<organism evidence="8 9">
    <name type="scientific">Sulfuricurvum kujiense</name>
    <dbReference type="NCBI Taxonomy" id="148813"/>
    <lineage>
        <taxon>Bacteria</taxon>
        <taxon>Pseudomonadati</taxon>
        <taxon>Campylobacterota</taxon>
        <taxon>Epsilonproteobacteria</taxon>
        <taxon>Campylobacterales</taxon>
        <taxon>Sulfurimonadaceae</taxon>
        <taxon>Sulfuricurvum</taxon>
    </lineage>
</organism>
<dbReference type="Proteomes" id="UP000228859">
    <property type="component" value="Unassembled WGS sequence"/>
</dbReference>
<dbReference type="Gene3D" id="1.20.950.20">
    <property type="entry name" value="Transmembrane di-heme cytochromes, Chain C"/>
    <property type="match status" value="1"/>
</dbReference>
<comment type="subcellular location">
    <subcellularLocation>
        <location evidence="1">Cell membrane</location>
        <topology evidence="1">Multi-pass membrane protein</topology>
    </subcellularLocation>
</comment>
<evidence type="ECO:0000259" key="7">
    <source>
        <dbReference type="Pfam" id="PF01292"/>
    </source>
</evidence>
<comment type="caution">
    <text evidence="8">The sequence shown here is derived from an EMBL/GenBank/DDBJ whole genome shotgun (WGS) entry which is preliminary data.</text>
</comment>
<dbReference type="Pfam" id="PF09626">
    <property type="entry name" value="DHC"/>
    <property type="match status" value="1"/>
</dbReference>
<dbReference type="SUPFAM" id="SSF81342">
    <property type="entry name" value="Transmembrane di-heme cytochromes"/>
    <property type="match status" value="1"/>
</dbReference>
<keyword evidence="3 6" id="KW-0812">Transmembrane</keyword>
<dbReference type="InterPro" id="IPR051542">
    <property type="entry name" value="Hydrogenase_cytochrome"/>
</dbReference>
<dbReference type="Pfam" id="PF01292">
    <property type="entry name" value="Ni_hydr_CYTB"/>
    <property type="match status" value="1"/>
</dbReference>
<evidence type="ECO:0000256" key="3">
    <source>
        <dbReference type="ARBA" id="ARBA00022692"/>
    </source>
</evidence>
<accession>A0A2D3WNP5</accession>
<dbReference type="InterPro" id="IPR011577">
    <property type="entry name" value="Cyt_b561_bac/Ni-Hgenase"/>
</dbReference>
<dbReference type="EMBL" id="DLUI01000099">
    <property type="protein sequence ID" value="DAB38253.1"/>
    <property type="molecule type" value="Genomic_DNA"/>
</dbReference>